<dbReference type="InParanoid" id="A0A165FZE6"/>
<organism evidence="2 3">
    <name type="scientific">Laetiporus sulphureus 93-53</name>
    <dbReference type="NCBI Taxonomy" id="1314785"/>
    <lineage>
        <taxon>Eukaryota</taxon>
        <taxon>Fungi</taxon>
        <taxon>Dikarya</taxon>
        <taxon>Basidiomycota</taxon>
        <taxon>Agaricomycotina</taxon>
        <taxon>Agaricomycetes</taxon>
        <taxon>Polyporales</taxon>
        <taxon>Laetiporus</taxon>
    </lineage>
</organism>
<feature type="compositionally biased region" description="Basic residues" evidence="1">
    <location>
        <begin position="266"/>
        <end position="277"/>
    </location>
</feature>
<gene>
    <name evidence="2" type="ORF">LAESUDRAFT_756561</name>
</gene>
<evidence type="ECO:0000256" key="1">
    <source>
        <dbReference type="SAM" id="MobiDB-lite"/>
    </source>
</evidence>
<evidence type="ECO:0008006" key="4">
    <source>
        <dbReference type="Google" id="ProtNLM"/>
    </source>
</evidence>
<dbReference type="Gene3D" id="3.30.710.10">
    <property type="entry name" value="Potassium Channel Kv1.1, Chain A"/>
    <property type="match status" value="1"/>
</dbReference>
<dbReference type="AlphaFoldDB" id="A0A165FZE6"/>
<dbReference type="EMBL" id="KV427611">
    <property type="protein sequence ID" value="KZT09617.1"/>
    <property type="molecule type" value="Genomic_DNA"/>
</dbReference>
<keyword evidence="3" id="KW-1185">Reference proteome</keyword>
<dbReference type="RefSeq" id="XP_040767357.1">
    <property type="nucleotide sequence ID" value="XM_040912186.1"/>
</dbReference>
<feature type="compositionally biased region" description="Acidic residues" evidence="1">
    <location>
        <begin position="235"/>
        <end position="262"/>
    </location>
</feature>
<dbReference type="OrthoDB" id="6359816at2759"/>
<sequence>MASIKTDFSQWSINFQFRVDGLSDLLIAQDGQDVCRSVCTETLGYGLYFMVSGKEVDGKTAYALFLCSSKSTMTMRVLLCITACSLQNVPYYTKFFACNLKPASSGGRNVLLTAEVFEANPTMQAENAVIINALLIITLPPTTFLPIWSSNLLYDSVVGGTQERARYLAYSARTKAGEMINFRTTYAPKDILVQSCPAVSSWEEGLKLLGGSMVIPGVSWNRCRIEADSYAQYDSDFEDADNSEDEAEARDESEDEEEDEEEAERKRIRRRKGKKRQSTSGNMPRLKRTKVEPESENRQILNASLEEVKLSLPIASSADGLASSSNAGETNENKDILFKGVAARTWEAVLFYLYSGAITFAPLSSNSTSDSRRAFIREHRKANPKHPTPPSCKSAYRIAKKLGLEDLKKRALAHLTTQLTLENVLDEFFGAFTVEHEEVRQLEMSHLMKCWGELQNRPALLAKMSDVARGKLPHAGPLMVEFLRAVDTRQKADSSKN</sequence>
<evidence type="ECO:0000313" key="3">
    <source>
        <dbReference type="Proteomes" id="UP000076871"/>
    </source>
</evidence>
<proteinExistence type="predicted"/>
<dbReference type="STRING" id="1314785.A0A165FZE6"/>
<dbReference type="Proteomes" id="UP000076871">
    <property type="component" value="Unassembled WGS sequence"/>
</dbReference>
<accession>A0A165FZE6</accession>
<feature type="region of interest" description="Disordered" evidence="1">
    <location>
        <begin position="235"/>
        <end position="297"/>
    </location>
</feature>
<evidence type="ECO:0000313" key="2">
    <source>
        <dbReference type="EMBL" id="KZT09617.1"/>
    </source>
</evidence>
<reference evidence="2 3" key="1">
    <citation type="journal article" date="2016" name="Mol. Biol. Evol.">
        <title>Comparative Genomics of Early-Diverging Mushroom-Forming Fungi Provides Insights into the Origins of Lignocellulose Decay Capabilities.</title>
        <authorList>
            <person name="Nagy L.G."/>
            <person name="Riley R."/>
            <person name="Tritt A."/>
            <person name="Adam C."/>
            <person name="Daum C."/>
            <person name="Floudas D."/>
            <person name="Sun H."/>
            <person name="Yadav J.S."/>
            <person name="Pangilinan J."/>
            <person name="Larsson K.H."/>
            <person name="Matsuura K."/>
            <person name="Barry K."/>
            <person name="Labutti K."/>
            <person name="Kuo R."/>
            <person name="Ohm R.A."/>
            <person name="Bhattacharya S.S."/>
            <person name="Shirouzu T."/>
            <person name="Yoshinaga Y."/>
            <person name="Martin F.M."/>
            <person name="Grigoriev I.V."/>
            <person name="Hibbett D.S."/>
        </authorList>
    </citation>
    <scope>NUCLEOTIDE SEQUENCE [LARGE SCALE GENOMIC DNA]</scope>
    <source>
        <strain evidence="2 3">93-53</strain>
    </source>
</reference>
<name>A0A165FZE6_9APHY</name>
<dbReference type="InterPro" id="IPR011333">
    <property type="entry name" value="SKP1/BTB/POZ_sf"/>
</dbReference>
<protein>
    <recommendedName>
        <fullName evidence="4">BTB domain-containing protein</fullName>
    </recommendedName>
</protein>
<dbReference type="GeneID" id="63829214"/>